<accession>A0A378JLM4</accession>
<dbReference type="CDD" id="cd00154">
    <property type="entry name" value="Rab"/>
    <property type="match status" value="1"/>
</dbReference>
<dbReference type="EMBL" id="UGOB01000001">
    <property type="protein sequence ID" value="STX45630.1"/>
    <property type="molecule type" value="Genomic_DNA"/>
</dbReference>
<dbReference type="Gene3D" id="3.40.50.300">
    <property type="entry name" value="P-loop containing nucleotide triphosphate hydrolases"/>
    <property type="match status" value="1"/>
</dbReference>
<dbReference type="Proteomes" id="UP000254476">
    <property type="component" value="Unassembled WGS sequence"/>
</dbReference>
<evidence type="ECO:0000313" key="3">
    <source>
        <dbReference type="EMBL" id="STX45630.1"/>
    </source>
</evidence>
<dbReference type="GO" id="GO:0003924">
    <property type="term" value="F:GTPase activity"/>
    <property type="evidence" value="ECO:0007669"/>
    <property type="project" value="InterPro"/>
</dbReference>
<dbReference type="SMART" id="SM00175">
    <property type="entry name" value="RAB"/>
    <property type="match status" value="1"/>
</dbReference>
<evidence type="ECO:0000256" key="1">
    <source>
        <dbReference type="ARBA" id="ARBA00022741"/>
    </source>
</evidence>
<dbReference type="STRING" id="45066.Lgra_2390"/>
<dbReference type="Pfam" id="PF00071">
    <property type="entry name" value="Ras"/>
    <property type="match status" value="1"/>
</dbReference>
<keyword evidence="1" id="KW-0547">Nucleotide-binding</keyword>
<dbReference type="AlphaFoldDB" id="A0A378JLM4"/>
<dbReference type="PROSITE" id="PS51419">
    <property type="entry name" value="RAB"/>
    <property type="match status" value="1"/>
</dbReference>
<reference evidence="3 4" key="1">
    <citation type="submission" date="2018-06" db="EMBL/GenBank/DDBJ databases">
        <authorList>
            <consortium name="Pathogen Informatics"/>
            <person name="Doyle S."/>
        </authorList>
    </citation>
    <scope>NUCLEOTIDE SEQUENCE [LARGE SCALE GENOMIC DNA]</scope>
    <source>
        <strain evidence="3 4">NCTC12388</strain>
    </source>
</reference>
<dbReference type="GO" id="GO:0005525">
    <property type="term" value="F:GTP binding"/>
    <property type="evidence" value="ECO:0007669"/>
    <property type="project" value="InterPro"/>
</dbReference>
<evidence type="ECO:0000313" key="4">
    <source>
        <dbReference type="Proteomes" id="UP000254476"/>
    </source>
</evidence>
<name>A0A378JLM4_9GAMM</name>
<dbReference type="PANTHER" id="PTHR47978">
    <property type="match status" value="1"/>
</dbReference>
<dbReference type="InterPro" id="IPR027417">
    <property type="entry name" value="P-loop_NTPase"/>
</dbReference>
<keyword evidence="2" id="KW-0175">Coiled coil</keyword>
<dbReference type="PROSITE" id="PS51421">
    <property type="entry name" value="RAS"/>
    <property type="match status" value="1"/>
</dbReference>
<organism evidence="3 4">
    <name type="scientific">Legionella gratiana</name>
    <dbReference type="NCBI Taxonomy" id="45066"/>
    <lineage>
        <taxon>Bacteria</taxon>
        <taxon>Pseudomonadati</taxon>
        <taxon>Pseudomonadota</taxon>
        <taxon>Gammaproteobacteria</taxon>
        <taxon>Legionellales</taxon>
        <taxon>Legionellaceae</taxon>
        <taxon>Legionella</taxon>
    </lineage>
</organism>
<dbReference type="InterPro" id="IPR001806">
    <property type="entry name" value="Small_GTPase"/>
</dbReference>
<dbReference type="SMART" id="SM00173">
    <property type="entry name" value="RAS"/>
    <property type="match status" value="1"/>
</dbReference>
<protein>
    <submittedName>
        <fullName evidence="3">Small GTP-binding protein domain</fullName>
    </submittedName>
</protein>
<dbReference type="PRINTS" id="PR00449">
    <property type="entry name" value="RASTRNSFRMNG"/>
</dbReference>
<gene>
    <name evidence="3" type="ORF">NCTC12388_02372</name>
</gene>
<proteinExistence type="predicted"/>
<evidence type="ECO:0000256" key="2">
    <source>
        <dbReference type="SAM" id="Coils"/>
    </source>
</evidence>
<sequence length="433" mass="49442">MSNDDYSAAVKVSIIGRENVGKTALSIRFKDNKFVNLPSSLLNDTLICKDLDVENKKLKIIIFNIKDTKIEKGNATSLRGSEAVIVVYDPTDKDSFLKAQCLCEKYKDTYSVYLVETKSDIPKDGRQVTLEEAQNFIKTRESISFCQVSAKTGENVDSLFKDIANKFLKKRPYLLTNNSTQQQITESLEKHPDLLTNNSTQQQITESLEKHPDLLTNNSTQQQITESLEKHPDLLTNNSTQQQITESLEKHPDLLTNNSTQQQITESLEKHPDLLTNNSTQQQITESLEKHPDLLTNNSTQQQITESLEKFRAKHKELYDKDMRSFSSLRHTKVDENWALHDCVLHAQKHDNRSRKAFIDLGWMHKDGSLTENAPRAVREVRISPSELSSAHTTNPIEQIANKYRKILDELKKAIANKDKANNEIPNDKPVYH</sequence>
<feature type="coiled-coil region" evidence="2">
    <location>
        <begin position="397"/>
        <end position="424"/>
    </location>
</feature>
<dbReference type="SUPFAM" id="SSF52540">
    <property type="entry name" value="P-loop containing nucleoside triphosphate hydrolases"/>
    <property type="match status" value="1"/>
</dbReference>